<dbReference type="Gene3D" id="1.10.357.10">
    <property type="entry name" value="Tetracycline Repressor, domain 2"/>
    <property type="match status" value="1"/>
</dbReference>
<dbReference type="Proteomes" id="UP000596827">
    <property type="component" value="Unassembled WGS sequence"/>
</dbReference>
<accession>A0A923MBN9</accession>
<dbReference type="Pfam" id="PF17939">
    <property type="entry name" value="TetR_C_30"/>
    <property type="match status" value="1"/>
</dbReference>
<evidence type="ECO:0000313" key="8">
    <source>
        <dbReference type="EMBL" id="MBC5767847.1"/>
    </source>
</evidence>
<comment type="caution">
    <text evidence="8">The sequence shown here is derived from an EMBL/GenBank/DDBJ whole genome shotgun (WGS) entry which is preliminary data.</text>
</comment>
<dbReference type="Pfam" id="PF00440">
    <property type="entry name" value="TetR_N"/>
    <property type="match status" value="1"/>
</dbReference>
<dbReference type="SUPFAM" id="SSF46689">
    <property type="entry name" value="Homeodomain-like"/>
    <property type="match status" value="1"/>
</dbReference>
<sequence length="254" mass="27969">MNEMPERLRDDSAPAASAGALDDATPAPRGRKARALAEVSVERKKDHILNAAEALFAEEGFAQVSIRDIADAAQANVAAVNYHFGSKEKLFEALFARRVIPVNQHRLDLLAAARARGRGGKPALRDVVEAFVRPPLLLGDPKSHGSQGVVMMRFLSRMLAMPKEHVFLEAYYGEVRSRFIATFAELLPRLSAETLLWRYNLMVGALIYALAGPQRMLRPPAAEPRTPRNWNVEDAIAEVVAFCTAGFEAAPRKK</sequence>
<dbReference type="InterPro" id="IPR050109">
    <property type="entry name" value="HTH-type_TetR-like_transc_reg"/>
</dbReference>
<evidence type="ECO:0000256" key="1">
    <source>
        <dbReference type="ARBA" id="ARBA00022491"/>
    </source>
</evidence>
<evidence type="ECO:0000256" key="6">
    <source>
        <dbReference type="SAM" id="MobiDB-lite"/>
    </source>
</evidence>
<evidence type="ECO:0000256" key="5">
    <source>
        <dbReference type="PROSITE-ProRule" id="PRU00335"/>
    </source>
</evidence>
<dbReference type="GO" id="GO:0003700">
    <property type="term" value="F:DNA-binding transcription factor activity"/>
    <property type="evidence" value="ECO:0007669"/>
    <property type="project" value="TreeGrafter"/>
</dbReference>
<dbReference type="PANTHER" id="PTHR30055:SF181">
    <property type="entry name" value="BLR6905 PROTEIN"/>
    <property type="match status" value="1"/>
</dbReference>
<feature type="domain" description="HTH tetR-type" evidence="7">
    <location>
        <begin position="42"/>
        <end position="102"/>
    </location>
</feature>
<dbReference type="PANTHER" id="PTHR30055">
    <property type="entry name" value="HTH-TYPE TRANSCRIPTIONAL REGULATOR RUTR"/>
    <property type="match status" value="1"/>
</dbReference>
<dbReference type="InterPro" id="IPR041586">
    <property type="entry name" value="PsrA_TetR_C"/>
</dbReference>
<dbReference type="InterPro" id="IPR023772">
    <property type="entry name" value="DNA-bd_HTH_TetR-type_CS"/>
</dbReference>
<evidence type="ECO:0000256" key="4">
    <source>
        <dbReference type="ARBA" id="ARBA00023163"/>
    </source>
</evidence>
<dbReference type="InterPro" id="IPR036271">
    <property type="entry name" value="Tet_transcr_reg_TetR-rel_C_sf"/>
</dbReference>
<feature type="compositionally biased region" description="Basic and acidic residues" evidence="6">
    <location>
        <begin position="1"/>
        <end position="12"/>
    </location>
</feature>
<dbReference type="AlphaFoldDB" id="A0A923MBN9"/>
<protein>
    <submittedName>
        <fullName evidence="8">TetR/AcrR family transcriptional regulator</fullName>
    </submittedName>
</protein>
<dbReference type="InterPro" id="IPR001647">
    <property type="entry name" value="HTH_TetR"/>
</dbReference>
<dbReference type="GO" id="GO:0000976">
    <property type="term" value="F:transcription cis-regulatory region binding"/>
    <property type="evidence" value="ECO:0007669"/>
    <property type="project" value="TreeGrafter"/>
</dbReference>
<dbReference type="PROSITE" id="PS01081">
    <property type="entry name" value="HTH_TETR_1"/>
    <property type="match status" value="1"/>
</dbReference>
<dbReference type="SUPFAM" id="SSF48498">
    <property type="entry name" value="Tetracyclin repressor-like, C-terminal domain"/>
    <property type="match status" value="1"/>
</dbReference>
<evidence type="ECO:0000259" key="7">
    <source>
        <dbReference type="PROSITE" id="PS50977"/>
    </source>
</evidence>
<dbReference type="InterPro" id="IPR009057">
    <property type="entry name" value="Homeodomain-like_sf"/>
</dbReference>
<feature type="region of interest" description="Disordered" evidence="6">
    <location>
        <begin position="1"/>
        <end position="30"/>
    </location>
</feature>
<keyword evidence="2" id="KW-0805">Transcription regulation</keyword>
<proteinExistence type="predicted"/>
<keyword evidence="1" id="KW-0678">Repressor</keyword>
<evidence type="ECO:0000313" key="9">
    <source>
        <dbReference type="Proteomes" id="UP000596827"/>
    </source>
</evidence>
<keyword evidence="4" id="KW-0804">Transcription</keyword>
<name>A0A923MBN9_9BURK</name>
<dbReference type="PROSITE" id="PS50977">
    <property type="entry name" value="HTH_TETR_2"/>
    <property type="match status" value="1"/>
</dbReference>
<feature type="compositionally biased region" description="Low complexity" evidence="6">
    <location>
        <begin position="13"/>
        <end position="27"/>
    </location>
</feature>
<evidence type="ECO:0000256" key="3">
    <source>
        <dbReference type="ARBA" id="ARBA00023125"/>
    </source>
</evidence>
<reference evidence="8" key="1">
    <citation type="submission" date="2020-08" db="EMBL/GenBank/DDBJ databases">
        <title>Ramlibacter sp. GTP1 16S ribosomal RNA gene genome sequencing and assembly.</title>
        <authorList>
            <person name="Kang M."/>
        </authorList>
    </citation>
    <scope>NUCLEOTIDE SEQUENCE</scope>
    <source>
        <strain evidence="8">GTP1</strain>
    </source>
</reference>
<gene>
    <name evidence="8" type="ORF">H8R02_25520</name>
</gene>
<keyword evidence="3 5" id="KW-0238">DNA-binding</keyword>
<organism evidence="8 9">
    <name type="scientific">Ramlibacter albus</name>
    <dbReference type="NCBI Taxonomy" id="2079448"/>
    <lineage>
        <taxon>Bacteria</taxon>
        <taxon>Pseudomonadati</taxon>
        <taxon>Pseudomonadota</taxon>
        <taxon>Betaproteobacteria</taxon>
        <taxon>Burkholderiales</taxon>
        <taxon>Comamonadaceae</taxon>
        <taxon>Ramlibacter</taxon>
    </lineage>
</organism>
<dbReference type="PRINTS" id="PR00455">
    <property type="entry name" value="HTHTETR"/>
</dbReference>
<evidence type="ECO:0000256" key="2">
    <source>
        <dbReference type="ARBA" id="ARBA00023015"/>
    </source>
</evidence>
<keyword evidence="9" id="KW-1185">Reference proteome</keyword>
<dbReference type="RefSeq" id="WP_187084335.1">
    <property type="nucleotide sequence ID" value="NZ_JACORU010000013.1"/>
</dbReference>
<dbReference type="EMBL" id="JACORU010000013">
    <property type="protein sequence ID" value="MBC5767847.1"/>
    <property type="molecule type" value="Genomic_DNA"/>
</dbReference>
<feature type="DNA-binding region" description="H-T-H motif" evidence="5">
    <location>
        <begin position="65"/>
        <end position="84"/>
    </location>
</feature>